<name>A0A8S3IQZ4_9BILA</name>
<protein>
    <submittedName>
        <fullName evidence="1">Uncharacterized protein</fullName>
    </submittedName>
</protein>
<feature type="non-terminal residue" evidence="1">
    <location>
        <position position="1"/>
    </location>
</feature>
<feature type="non-terminal residue" evidence="1">
    <location>
        <position position="169"/>
    </location>
</feature>
<sequence>MFELFMKWSCDLDRDSLGKLMHTTSNVIPCTIPTTFRQSCRDTIDNIRHIYLFLASDSDTCARLVRFRLWPLIFIPRTVNTGDFLFIDEVFWRDSETLLTRDNARNIESIRSTPIKPYYDNDANLQKFFVDVLQVKCEPTLDDYLPLLFDITDKTNEFIWKCIEVITRL</sequence>
<comment type="caution">
    <text evidence="1">The sequence shown here is derived from an EMBL/GenBank/DDBJ whole genome shotgun (WGS) entry which is preliminary data.</text>
</comment>
<accession>A0A8S3IQZ4</accession>
<evidence type="ECO:0000313" key="2">
    <source>
        <dbReference type="Proteomes" id="UP000676336"/>
    </source>
</evidence>
<proteinExistence type="predicted"/>
<dbReference type="AlphaFoldDB" id="A0A8S3IQZ4"/>
<dbReference type="Proteomes" id="UP000676336">
    <property type="component" value="Unassembled WGS sequence"/>
</dbReference>
<dbReference type="EMBL" id="CAJOBI010333219">
    <property type="protein sequence ID" value="CAF5201856.1"/>
    <property type="molecule type" value="Genomic_DNA"/>
</dbReference>
<gene>
    <name evidence="1" type="ORF">SMN809_LOCUS75745</name>
</gene>
<reference evidence="1" key="1">
    <citation type="submission" date="2021-02" db="EMBL/GenBank/DDBJ databases">
        <authorList>
            <person name="Nowell W R."/>
        </authorList>
    </citation>
    <scope>NUCLEOTIDE SEQUENCE</scope>
</reference>
<evidence type="ECO:0000313" key="1">
    <source>
        <dbReference type="EMBL" id="CAF5201856.1"/>
    </source>
</evidence>
<organism evidence="1 2">
    <name type="scientific">Rotaria magnacalcarata</name>
    <dbReference type="NCBI Taxonomy" id="392030"/>
    <lineage>
        <taxon>Eukaryota</taxon>
        <taxon>Metazoa</taxon>
        <taxon>Spiralia</taxon>
        <taxon>Gnathifera</taxon>
        <taxon>Rotifera</taxon>
        <taxon>Eurotatoria</taxon>
        <taxon>Bdelloidea</taxon>
        <taxon>Philodinida</taxon>
        <taxon>Philodinidae</taxon>
        <taxon>Rotaria</taxon>
    </lineage>
</organism>